<dbReference type="InterPro" id="IPR013766">
    <property type="entry name" value="Thioredoxin_domain"/>
</dbReference>
<organism evidence="2 3">
    <name type="scientific">Flammeovirga agarivorans</name>
    <dbReference type="NCBI Taxonomy" id="2726742"/>
    <lineage>
        <taxon>Bacteria</taxon>
        <taxon>Pseudomonadati</taxon>
        <taxon>Bacteroidota</taxon>
        <taxon>Cytophagia</taxon>
        <taxon>Cytophagales</taxon>
        <taxon>Flammeovirgaceae</taxon>
        <taxon>Flammeovirga</taxon>
    </lineage>
</organism>
<protein>
    <submittedName>
        <fullName evidence="2">TlpA family protein disulfide reductase</fullName>
    </submittedName>
</protein>
<dbReference type="PROSITE" id="PS51352">
    <property type="entry name" value="THIOREDOXIN_2"/>
    <property type="match status" value="1"/>
</dbReference>
<evidence type="ECO:0000313" key="2">
    <source>
        <dbReference type="EMBL" id="NLR90428.1"/>
    </source>
</evidence>
<proteinExistence type="predicted"/>
<evidence type="ECO:0000259" key="1">
    <source>
        <dbReference type="PROSITE" id="PS51352"/>
    </source>
</evidence>
<dbReference type="Gene3D" id="3.40.30.10">
    <property type="entry name" value="Glutaredoxin"/>
    <property type="match status" value="1"/>
</dbReference>
<dbReference type="GO" id="GO:0016209">
    <property type="term" value="F:antioxidant activity"/>
    <property type="evidence" value="ECO:0007669"/>
    <property type="project" value="InterPro"/>
</dbReference>
<dbReference type="InterPro" id="IPR000866">
    <property type="entry name" value="AhpC/TSA"/>
</dbReference>
<dbReference type="EMBL" id="JABAIL010000001">
    <property type="protein sequence ID" value="NLR90428.1"/>
    <property type="molecule type" value="Genomic_DNA"/>
</dbReference>
<dbReference type="PROSITE" id="PS51257">
    <property type="entry name" value="PROKAR_LIPOPROTEIN"/>
    <property type="match status" value="1"/>
</dbReference>
<dbReference type="CDD" id="cd02966">
    <property type="entry name" value="TlpA_like_family"/>
    <property type="match status" value="1"/>
</dbReference>
<dbReference type="InterPro" id="IPR036249">
    <property type="entry name" value="Thioredoxin-like_sf"/>
</dbReference>
<name>A0A7X8SHY8_9BACT</name>
<keyword evidence="3" id="KW-1185">Reference proteome</keyword>
<sequence length="406" mass="46424">MHFIRLLLVSIFIISISCSSPTKEVKEELKVSNWRALIVNDHGKEVPFYLQVEGEGKDQVWTIINGDERMRLDDSYYENDSLHIPLLIYEAEIIVKESDTTLKGQFLRKGAYRLPFIAEKGKAPRFVDYEKATVNYTGTYAVKLGETDAIGLFNQSGDYLTGTFLTATGDYRYLEGEVDGNKMFLSSFDGVHILRFEAELEGNRLLNGKMWSGQKSTKTWQGIKDNRAELPDPKTLTHLKEGYDKVSFTFQNEKGDTISLDDPKYQNKVVVIQIMGSWCPNCLDESKFMAPFYEKMKDKDFEVIGLSYERSEDPEVAYKRINRMKRKLNIGYDILYAGTPSKASESLPMLNKIMSFPTSIILDKKGEVREIHTGFSGPSTGHYYEEHISEFTSLVNNLLMEHETSK</sequence>
<evidence type="ECO:0000313" key="3">
    <source>
        <dbReference type="Proteomes" id="UP000585050"/>
    </source>
</evidence>
<dbReference type="RefSeq" id="WP_168881128.1">
    <property type="nucleotide sequence ID" value="NZ_JABAIL010000001.1"/>
</dbReference>
<dbReference type="PANTHER" id="PTHR42852:SF17">
    <property type="entry name" value="THIOREDOXIN-LIKE PROTEIN HI_1115"/>
    <property type="match status" value="1"/>
</dbReference>
<dbReference type="InterPro" id="IPR050553">
    <property type="entry name" value="Thioredoxin_ResA/DsbE_sf"/>
</dbReference>
<gene>
    <name evidence="2" type="ORF">HGP29_04385</name>
</gene>
<reference evidence="2 3" key="1">
    <citation type="submission" date="2020-04" db="EMBL/GenBank/DDBJ databases">
        <title>Flammeovirga sp. SR4, a novel species isolated from seawater.</title>
        <authorList>
            <person name="Wang X."/>
        </authorList>
    </citation>
    <scope>NUCLEOTIDE SEQUENCE [LARGE SCALE GENOMIC DNA]</scope>
    <source>
        <strain evidence="2 3">SR4</strain>
    </source>
</reference>
<dbReference type="Proteomes" id="UP000585050">
    <property type="component" value="Unassembled WGS sequence"/>
</dbReference>
<dbReference type="GO" id="GO:0016491">
    <property type="term" value="F:oxidoreductase activity"/>
    <property type="evidence" value="ECO:0007669"/>
    <property type="project" value="InterPro"/>
</dbReference>
<dbReference type="AlphaFoldDB" id="A0A7X8SHY8"/>
<dbReference type="PANTHER" id="PTHR42852">
    <property type="entry name" value="THIOL:DISULFIDE INTERCHANGE PROTEIN DSBE"/>
    <property type="match status" value="1"/>
</dbReference>
<feature type="domain" description="Thioredoxin" evidence="1">
    <location>
        <begin position="239"/>
        <end position="393"/>
    </location>
</feature>
<comment type="caution">
    <text evidence="2">The sequence shown here is derived from an EMBL/GenBank/DDBJ whole genome shotgun (WGS) entry which is preliminary data.</text>
</comment>
<dbReference type="SUPFAM" id="SSF52833">
    <property type="entry name" value="Thioredoxin-like"/>
    <property type="match status" value="1"/>
</dbReference>
<accession>A0A7X8SHY8</accession>
<dbReference type="Pfam" id="PF00578">
    <property type="entry name" value="AhpC-TSA"/>
    <property type="match status" value="1"/>
</dbReference>